<name>A0A432MML0_9BACT</name>
<reference evidence="2 3" key="2">
    <citation type="submission" date="2019-01" db="EMBL/GenBank/DDBJ databases">
        <title>Tautonia sociabilis, a novel thermotolerant planctomycete of Isosphaeraceae family, isolated from a 4000 m deep subterranean habitat.</title>
        <authorList>
            <person name="Kovaleva O.L."/>
            <person name="Elcheninov A.G."/>
            <person name="Van Heerden E."/>
            <person name="Toshchakov S.V."/>
            <person name="Novikov A."/>
            <person name="Bonch-Osmolovskaya E.A."/>
            <person name="Kublanov I.V."/>
        </authorList>
    </citation>
    <scope>NUCLEOTIDE SEQUENCE [LARGE SCALE GENOMIC DNA]</scope>
    <source>
        <strain evidence="2 3">GM2012</strain>
    </source>
</reference>
<dbReference type="EMBL" id="RYZH01000008">
    <property type="protein sequence ID" value="RUL88684.1"/>
    <property type="molecule type" value="Genomic_DNA"/>
</dbReference>
<evidence type="ECO:0000256" key="1">
    <source>
        <dbReference type="SAM" id="SignalP"/>
    </source>
</evidence>
<reference evidence="2 3" key="1">
    <citation type="submission" date="2018-12" db="EMBL/GenBank/DDBJ databases">
        <authorList>
            <person name="Toschakov S.V."/>
        </authorList>
    </citation>
    <scope>NUCLEOTIDE SEQUENCE [LARGE SCALE GENOMIC DNA]</scope>
    <source>
        <strain evidence="2 3">GM2012</strain>
    </source>
</reference>
<dbReference type="RefSeq" id="WP_126724391.1">
    <property type="nucleotide sequence ID" value="NZ_RYZH01000008.1"/>
</dbReference>
<evidence type="ECO:0000313" key="2">
    <source>
        <dbReference type="EMBL" id="RUL88684.1"/>
    </source>
</evidence>
<keyword evidence="1" id="KW-0732">Signal</keyword>
<accession>A0A432MML0</accession>
<evidence type="ECO:0000313" key="3">
    <source>
        <dbReference type="Proteomes" id="UP000280296"/>
    </source>
</evidence>
<comment type="caution">
    <text evidence="2">The sequence shown here is derived from an EMBL/GenBank/DDBJ whole genome shotgun (WGS) entry which is preliminary data.</text>
</comment>
<protein>
    <submittedName>
        <fullName evidence="2">Uncharacterized protein</fullName>
    </submittedName>
</protein>
<sequence length="60" mass="6242">MRLRSKHTLALAGLVVAATATAAVLPGQGLDSGPKLGTVVDAFDVYDVTGPNQGRELCYR</sequence>
<feature type="chain" id="PRO_5019307086" evidence="1">
    <location>
        <begin position="23"/>
        <end position="60"/>
    </location>
</feature>
<feature type="signal peptide" evidence="1">
    <location>
        <begin position="1"/>
        <end position="22"/>
    </location>
</feature>
<dbReference type="Proteomes" id="UP000280296">
    <property type="component" value="Unassembled WGS sequence"/>
</dbReference>
<dbReference type="AlphaFoldDB" id="A0A432MML0"/>
<organism evidence="2 3">
    <name type="scientific">Tautonia sociabilis</name>
    <dbReference type="NCBI Taxonomy" id="2080755"/>
    <lineage>
        <taxon>Bacteria</taxon>
        <taxon>Pseudomonadati</taxon>
        <taxon>Planctomycetota</taxon>
        <taxon>Planctomycetia</taxon>
        <taxon>Isosphaerales</taxon>
        <taxon>Isosphaeraceae</taxon>
        <taxon>Tautonia</taxon>
    </lineage>
</organism>
<proteinExistence type="predicted"/>
<keyword evidence="3" id="KW-1185">Reference proteome</keyword>
<gene>
    <name evidence="2" type="ORF">TsocGM_05975</name>
</gene>
<dbReference type="OrthoDB" id="265402at2"/>